<feature type="domain" description="Response regulatory" evidence="8">
    <location>
        <begin position="5"/>
        <end position="122"/>
    </location>
</feature>
<evidence type="ECO:0000256" key="2">
    <source>
        <dbReference type="ARBA" id="ARBA00022500"/>
    </source>
</evidence>
<sequence>MIKKKVLIVEDSILMQRVLDDIIGSSSQFTVCGFARDTVEGWAQFNKSKPDIVTLDYELPKENGLVLLEKIMKARPVPVVMVSAHTKEGAALTMRSLEMGAVDFFTKPKGPISLDIVHYRDELLGKLRVAAQAKLPQEREKKSIRAPALYRAVYVGIAASTGGVKALNYLVPSLPAQCGLRILVVQHMPPYFTASLAQHLNERSSMVVKEAQDHDTIFDGEVLIAPGGFQTRIDETGSRVLVSDEPPVHGVKPSADVLFDSMASAYRRKAVAVVLTGMGRDASVGITKIKEGKGMVVVQDPADALIAGMPQAAINTGVADHVVPLVAIPDLLVSMAGG</sequence>
<feature type="domain" description="CheB-type methylesterase" evidence="9">
    <location>
        <begin position="155"/>
        <end position="338"/>
    </location>
</feature>
<dbReference type="SMART" id="SM00448">
    <property type="entry name" value="REC"/>
    <property type="match status" value="1"/>
</dbReference>
<dbReference type="GO" id="GO:0000156">
    <property type="term" value="F:phosphorelay response regulator activity"/>
    <property type="evidence" value="ECO:0007669"/>
    <property type="project" value="InterPro"/>
</dbReference>
<dbReference type="EC" id="3.1.1.61" evidence="5"/>
<dbReference type="InterPro" id="IPR035909">
    <property type="entry name" value="CheB_C"/>
</dbReference>
<evidence type="ECO:0000313" key="11">
    <source>
        <dbReference type="Proteomes" id="UP000051096"/>
    </source>
</evidence>
<evidence type="ECO:0000256" key="5">
    <source>
        <dbReference type="HAMAP-Rule" id="MF_00099"/>
    </source>
</evidence>
<comment type="catalytic activity">
    <reaction evidence="4 5">
        <text>[protein]-L-glutamate 5-O-methyl ester + H2O = L-glutamyl-[protein] + methanol + H(+)</text>
        <dbReference type="Rhea" id="RHEA:23236"/>
        <dbReference type="Rhea" id="RHEA-COMP:10208"/>
        <dbReference type="Rhea" id="RHEA-COMP:10311"/>
        <dbReference type="ChEBI" id="CHEBI:15377"/>
        <dbReference type="ChEBI" id="CHEBI:15378"/>
        <dbReference type="ChEBI" id="CHEBI:17790"/>
        <dbReference type="ChEBI" id="CHEBI:29973"/>
        <dbReference type="ChEBI" id="CHEBI:82795"/>
        <dbReference type="EC" id="3.1.1.61"/>
    </reaction>
</comment>
<comment type="subcellular location">
    <subcellularLocation>
        <location evidence="5">Cytoplasm</location>
    </subcellularLocation>
</comment>
<dbReference type="GO" id="GO:0008984">
    <property type="term" value="F:protein-glutamate methylesterase activity"/>
    <property type="evidence" value="ECO:0007669"/>
    <property type="project" value="UniProtKB-UniRule"/>
</dbReference>
<feature type="active site" evidence="5 6">
    <location>
        <position position="281"/>
    </location>
</feature>
<evidence type="ECO:0000256" key="1">
    <source>
        <dbReference type="ARBA" id="ARBA00022490"/>
    </source>
</evidence>
<dbReference type="InterPro" id="IPR001789">
    <property type="entry name" value="Sig_transdc_resp-reg_receiver"/>
</dbReference>
<gene>
    <name evidence="5" type="primary">cheB</name>
    <name evidence="10" type="ORF">AMJ87_07425</name>
</gene>
<comment type="caution">
    <text evidence="10">The sequence shown here is derived from an EMBL/GenBank/DDBJ whole genome shotgun (WGS) entry which is preliminary data.</text>
</comment>
<keyword evidence="3 5" id="KW-0378">Hydrolase</keyword>
<evidence type="ECO:0000259" key="9">
    <source>
        <dbReference type="PROSITE" id="PS50122"/>
    </source>
</evidence>
<protein>
    <recommendedName>
        <fullName evidence="5">Protein-glutamate methylesterase/protein-glutamine glutaminase</fullName>
        <ecNumber evidence="5">3.1.1.61</ecNumber>
        <ecNumber evidence="5">3.5.1.44</ecNumber>
    </recommendedName>
</protein>
<dbReference type="InterPro" id="IPR008248">
    <property type="entry name" value="CheB-like"/>
</dbReference>
<dbReference type="Proteomes" id="UP000051096">
    <property type="component" value="Unassembled WGS sequence"/>
</dbReference>
<dbReference type="PROSITE" id="PS50110">
    <property type="entry name" value="RESPONSE_REGULATORY"/>
    <property type="match status" value="1"/>
</dbReference>
<dbReference type="HAMAP" id="MF_00099">
    <property type="entry name" value="CheB_chemtxs"/>
    <property type="match status" value="1"/>
</dbReference>
<keyword evidence="5 7" id="KW-0597">Phosphoprotein</keyword>
<dbReference type="InterPro" id="IPR000673">
    <property type="entry name" value="Sig_transdc_resp-reg_Me-estase"/>
</dbReference>
<keyword evidence="2 5" id="KW-0145">Chemotaxis</keyword>
<evidence type="ECO:0000256" key="4">
    <source>
        <dbReference type="ARBA" id="ARBA00048267"/>
    </source>
</evidence>
<dbReference type="SUPFAM" id="SSF52172">
    <property type="entry name" value="CheY-like"/>
    <property type="match status" value="1"/>
</dbReference>
<comment type="domain">
    <text evidence="5">Contains a C-terminal catalytic domain, and an N-terminal region which modulates catalytic activity.</text>
</comment>
<dbReference type="CDD" id="cd17541">
    <property type="entry name" value="REC_CheB-like"/>
    <property type="match status" value="1"/>
</dbReference>
<feature type="active site" evidence="5 6">
    <location>
        <position position="187"/>
    </location>
</feature>
<dbReference type="Pfam" id="PF01339">
    <property type="entry name" value="CheB_methylest"/>
    <property type="match status" value="1"/>
</dbReference>
<dbReference type="SUPFAM" id="SSF52738">
    <property type="entry name" value="Methylesterase CheB, C-terminal domain"/>
    <property type="match status" value="1"/>
</dbReference>
<dbReference type="PROSITE" id="PS50122">
    <property type="entry name" value="CHEB"/>
    <property type="match status" value="1"/>
</dbReference>
<comment type="function">
    <text evidence="5">Involved in chemotaxis. Part of a chemotaxis signal transduction system that modulates chemotaxis in response to various stimuli. Catalyzes the demethylation of specific methylglutamate residues introduced into the chemoreceptors (methyl-accepting chemotaxis proteins or MCP) by CheR. Also mediates the irreversible deamidation of specific glutamine residues to glutamic acid.</text>
</comment>
<accession>A0A0S8GEA1</accession>
<reference evidence="10 11" key="1">
    <citation type="journal article" date="2015" name="Microbiome">
        <title>Genomic resolution of linkages in carbon, nitrogen, and sulfur cycling among widespread estuary sediment bacteria.</title>
        <authorList>
            <person name="Baker B.J."/>
            <person name="Lazar C.S."/>
            <person name="Teske A.P."/>
            <person name="Dick G.J."/>
        </authorList>
    </citation>
    <scope>NUCLEOTIDE SEQUENCE [LARGE SCALE GENOMIC DNA]</scope>
    <source>
        <strain evidence="10">SM23_60</strain>
    </source>
</reference>
<dbReference type="AlphaFoldDB" id="A0A0S8GEA1"/>
<dbReference type="Gene3D" id="3.40.50.180">
    <property type="entry name" value="Methylesterase CheB, C-terminal domain"/>
    <property type="match status" value="1"/>
</dbReference>
<dbReference type="PATRIC" id="fig|1703780.3.peg.212"/>
<comment type="similarity">
    <text evidence="5">Belongs to the CheB family.</text>
</comment>
<evidence type="ECO:0000256" key="3">
    <source>
        <dbReference type="ARBA" id="ARBA00022801"/>
    </source>
</evidence>
<feature type="modified residue" description="4-aspartylphosphate" evidence="5 7">
    <location>
        <position position="56"/>
    </location>
</feature>
<comment type="catalytic activity">
    <reaction evidence="5">
        <text>L-glutaminyl-[protein] + H2O = L-glutamyl-[protein] + NH4(+)</text>
        <dbReference type="Rhea" id="RHEA:16441"/>
        <dbReference type="Rhea" id="RHEA-COMP:10207"/>
        <dbReference type="Rhea" id="RHEA-COMP:10208"/>
        <dbReference type="ChEBI" id="CHEBI:15377"/>
        <dbReference type="ChEBI" id="CHEBI:28938"/>
        <dbReference type="ChEBI" id="CHEBI:29973"/>
        <dbReference type="ChEBI" id="CHEBI:30011"/>
        <dbReference type="EC" id="3.5.1.44"/>
    </reaction>
</comment>
<dbReference type="GO" id="GO:0005737">
    <property type="term" value="C:cytoplasm"/>
    <property type="evidence" value="ECO:0007669"/>
    <property type="project" value="UniProtKB-SubCell"/>
</dbReference>
<dbReference type="PANTHER" id="PTHR42872:SF6">
    <property type="entry name" value="PROTEIN-GLUTAMATE METHYLESTERASE_PROTEIN-GLUTAMINE GLUTAMINASE"/>
    <property type="match status" value="1"/>
</dbReference>
<dbReference type="EMBL" id="LJUO01000065">
    <property type="protein sequence ID" value="KPK71383.1"/>
    <property type="molecule type" value="Genomic_DNA"/>
</dbReference>
<name>A0A0S8GEA1_UNCW3</name>
<dbReference type="GO" id="GO:0006935">
    <property type="term" value="P:chemotaxis"/>
    <property type="evidence" value="ECO:0007669"/>
    <property type="project" value="UniProtKB-UniRule"/>
</dbReference>
<organism evidence="10 11">
    <name type="scientific">candidate division WOR_3 bacterium SM23_60</name>
    <dbReference type="NCBI Taxonomy" id="1703780"/>
    <lineage>
        <taxon>Bacteria</taxon>
        <taxon>Bacteria division WOR-3</taxon>
    </lineage>
</organism>
<proteinExistence type="inferred from homology"/>
<dbReference type="PIRSF" id="PIRSF000876">
    <property type="entry name" value="RR_chemtxs_CheB"/>
    <property type="match status" value="1"/>
</dbReference>
<evidence type="ECO:0000256" key="7">
    <source>
        <dbReference type="PROSITE-ProRule" id="PRU00169"/>
    </source>
</evidence>
<comment type="PTM">
    <text evidence="5">Phosphorylated by CheA. Phosphorylation of the N-terminal regulatory domain activates the methylesterase activity.</text>
</comment>
<dbReference type="PANTHER" id="PTHR42872">
    <property type="entry name" value="PROTEIN-GLUTAMATE METHYLESTERASE/PROTEIN-GLUTAMINE GLUTAMINASE"/>
    <property type="match status" value="1"/>
</dbReference>
<dbReference type="InterPro" id="IPR011006">
    <property type="entry name" value="CheY-like_superfamily"/>
</dbReference>
<dbReference type="NCBIfam" id="NF001965">
    <property type="entry name" value="PRK00742.1"/>
    <property type="match status" value="1"/>
</dbReference>
<evidence type="ECO:0000259" key="8">
    <source>
        <dbReference type="PROSITE" id="PS50110"/>
    </source>
</evidence>
<evidence type="ECO:0000256" key="6">
    <source>
        <dbReference type="PROSITE-ProRule" id="PRU00050"/>
    </source>
</evidence>
<keyword evidence="1 5" id="KW-0963">Cytoplasm</keyword>
<dbReference type="EC" id="3.5.1.44" evidence="5"/>
<feature type="active site" evidence="5 6">
    <location>
        <position position="160"/>
    </location>
</feature>
<dbReference type="Pfam" id="PF00072">
    <property type="entry name" value="Response_reg"/>
    <property type="match status" value="1"/>
</dbReference>
<evidence type="ECO:0000313" key="10">
    <source>
        <dbReference type="EMBL" id="KPK71383.1"/>
    </source>
</evidence>
<dbReference type="GO" id="GO:0050568">
    <property type="term" value="F:protein-glutamine glutaminase activity"/>
    <property type="evidence" value="ECO:0007669"/>
    <property type="project" value="UniProtKB-UniRule"/>
</dbReference>
<dbReference type="Gene3D" id="3.40.50.2300">
    <property type="match status" value="1"/>
</dbReference>
<dbReference type="CDD" id="cd16432">
    <property type="entry name" value="CheB_Rec"/>
    <property type="match status" value="1"/>
</dbReference>